<dbReference type="InterPro" id="IPR029055">
    <property type="entry name" value="Ntn_hydrolases_N"/>
</dbReference>
<feature type="domain" description="HIT" evidence="8">
    <location>
        <begin position="457"/>
        <end position="560"/>
    </location>
</feature>
<evidence type="ECO:0000256" key="2">
    <source>
        <dbReference type="ARBA" id="ARBA00022741"/>
    </source>
</evidence>
<reference evidence="9" key="1">
    <citation type="journal article" date="2023" name="Genome Biol. Evol.">
        <title>First Whole Genome Sequence and Flow Cytometry Genome Size Data for the Lichen-Forming Fungus Ramalina farinacea (Ascomycota).</title>
        <authorList>
            <person name="Llewellyn T."/>
            <person name="Mian S."/>
            <person name="Hill R."/>
            <person name="Leitch I.J."/>
            <person name="Gaya E."/>
        </authorList>
    </citation>
    <scope>NUCLEOTIDE SEQUENCE</scope>
    <source>
        <strain evidence="9">LIQ254RAFAR</strain>
    </source>
</reference>
<dbReference type="PROSITE" id="PS51084">
    <property type="entry name" value="HIT_2"/>
    <property type="match status" value="1"/>
</dbReference>
<keyword evidence="10" id="KW-1185">Reference proteome</keyword>
<dbReference type="GO" id="GO:0016811">
    <property type="term" value="F:hydrolase activity, acting on carbon-nitrogen (but not peptide) bonds, in linear amides"/>
    <property type="evidence" value="ECO:0007669"/>
    <property type="project" value="UniProtKB-ARBA"/>
</dbReference>
<dbReference type="Gene3D" id="3.60.20.30">
    <property type="entry name" value="(Glycosyl)asparaginase"/>
    <property type="match status" value="1"/>
</dbReference>
<dbReference type="InterPro" id="IPR000246">
    <property type="entry name" value="Peptidase_T2"/>
</dbReference>
<dbReference type="PROSITE" id="PS50862">
    <property type="entry name" value="AA_TRNA_LIGASE_II"/>
    <property type="match status" value="1"/>
</dbReference>
<feature type="site" description="Cleavage; by autolysis" evidence="5">
    <location>
        <begin position="170"/>
        <end position="171"/>
    </location>
</feature>
<evidence type="ECO:0000256" key="3">
    <source>
        <dbReference type="ARBA" id="ARBA00022840"/>
    </source>
</evidence>
<evidence type="ECO:0000256" key="5">
    <source>
        <dbReference type="PIRSR" id="PIRSR600246-3"/>
    </source>
</evidence>
<evidence type="ECO:0000256" key="1">
    <source>
        <dbReference type="ARBA" id="ARBA00022598"/>
    </source>
</evidence>
<comment type="caution">
    <text evidence="9">The sequence shown here is derived from an EMBL/GenBank/DDBJ whole genome shotgun (WGS) entry which is preliminary data.</text>
</comment>
<dbReference type="Proteomes" id="UP001161017">
    <property type="component" value="Unassembled WGS sequence"/>
</dbReference>
<comment type="caution">
    <text evidence="6">Lacks conserved residue(s) required for the propagation of feature annotation.</text>
</comment>
<dbReference type="InterPro" id="IPR036265">
    <property type="entry name" value="HIT-like_sf"/>
</dbReference>
<dbReference type="InterPro" id="IPR006195">
    <property type="entry name" value="aa-tRNA-synth_II"/>
</dbReference>
<dbReference type="InterPro" id="IPR011146">
    <property type="entry name" value="HIT-like"/>
</dbReference>
<proteinExistence type="predicted"/>
<dbReference type="SUPFAM" id="SSF55681">
    <property type="entry name" value="Class II aaRS and biotin synthetases"/>
    <property type="match status" value="1"/>
</dbReference>
<dbReference type="SUPFAM" id="SSF54197">
    <property type="entry name" value="HIT-like"/>
    <property type="match status" value="1"/>
</dbReference>
<dbReference type="GO" id="GO:0006418">
    <property type="term" value="P:tRNA aminoacylation for protein translation"/>
    <property type="evidence" value="ECO:0007669"/>
    <property type="project" value="InterPro"/>
</dbReference>
<dbReference type="Pfam" id="PF01230">
    <property type="entry name" value="HIT"/>
    <property type="match status" value="1"/>
</dbReference>
<accession>A0AA43TRA0</accession>
<organism evidence="9 10">
    <name type="scientific">Ramalina farinacea</name>
    <dbReference type="NCBI Taxonomy" id="258253"/>
    <lineage>
        <taxon>Eukaryota</taxon>
        <taxon>Fungi</taxon>
        <taxon>Dikarya</taxon>
        <taxon>Ascomycota</taxon>
        <taxon>Pezizomycotina</taxon>
        <taxon>Lecanoromycetes</taxon>
        <taxon>OSLEUM clade</taxon>
        <taxon>Lecanoromycetidae</taxon>
        <taxon>Lecanorales</taxon>
        <taxon>Lecanorineae</taxon>
        <taxon>Ramalinaceae</taxon>
        <taxon>Ramalina</taxon>
    </lineage>
</organism>
<evidence type="ECO:0000313" key="10">
    <source>
        <dbReference type="Proteomes" id="UP001161017"/>
    </source>
</evidence>
<sequence>MSQRRQSWSLIIHGGCTNSCPDVETQREIQRSLGPVLEKAVSALKAGATAKEVVISAVTALEDCPLFNAGKGAALTIEGDHEVEAGLVDGHSGSYGAVSCVTTTKNPILAANAIIQHGVHCMLVGNPADDKAQRLGLETVPNTCFETASRRAYWESTSRNRQQPIELESGTVGAVALDIHGHIAAAGSSGGIAGKEKGRVGDTALLGAGLFADAKLGVACSGAGDEILRQLLATKIANQCSRGFDIENATRRAVSQFALTGKPCAVVALDSRGEFSMQSTARLFSTASASSNHQPTVDMSCTTYPVLPQHVFFYDQQILAGLSRYPTTRGQALVNLRQPGVHLFSLDRENFLEVMSSIKYLALTLHNFYNVGRCALVSEGNGSFSIVPLHGLEKSWEAVTSNEKEFQETFQGYVSSRDGPAMDSERLAQIAATIRQETGLEKPWNHHFKGDHGDSNLFARLVRGELPQSRVWEDKEHVAFLTPFANTPGFTVLVPREHLTSDIFSIDDAEYAKLTDATYTLAGHLMKAFGVHRCGMIFEGFEIDYAHVKLIPIHSREAHSQSLEPGPMTEIAPYEEKYQGHVTSLNGPLLRDQESLVLDASSLRKMIPYERIQPPRSWKSPQEHARVVLSASWYKNLFIIQDSLFHTSVDFFKLGVNYKYAFVPATTNAISSPIGLGSDSQSVPIDLLGQKTYLADSMQFALEYTLRIEDGLNGVYYINTSFRGEDSDAMHLNQFCHVECELAGDFDQGISVAERYVVSVISSLLRDQSDTIEASAGTTEHLTAFLELYRQHDQNLPRTTLEETLSLPEMDQTCWDYVVPDDKAHGRTITRAGERKLIEHFGGAVWLTEMDHLSVPFYQAYIPSTSRSKARCADLLLGNREVLGLGERHVSSEEVRVALKQHEVPEEPYKWYLDMRDQKEMKTTGWGMGLERFLAWVLRHDDIRDLVTMPRMKGTDFLV</sequence>
<protein>
    <submittedName>
        <fullName evidence="9">Uncharacterized protein</fullName>
    </submittedName>
</protein>
<dbReference type="EMBL" id="JAPUFD010000001">
    <property type="protein sequence ID" value="MDI1485418.1"/>
    <property type="molecule type" value="Genomic_DNA"/>
</dbReference>
<name>A0AA43TRA0_9LECA</name>
<dbReference type="AlphaFoldDB" id="A0AA43TRA0"/>
<dbReference type="Gene3D" id="3.30.930.10">
    <property type="entry name" value="Bira Bifunctional Protein, Domain 2"/>
    <property type="match status" value="1"/>
</dbReference>
<evidence type="ECO:0000259" key="8">
    <source>
        <dbReference type="PROSITE" id="PS51084"/>
    </source>
</evidence>
<evidence type="ECO:0000256" key="6">
    <source>
        <dbReference type="PROSITE-ProRule" id="PRU00464"/>
    </source>
</evidence>
<keyword evidence="1" id="KW-0436">Ligase</keyword>
<dbReference type="PANTHER" id="PTHR10188:SF6">
    <property type="entry name" value="N(4)-(BETA-N-ACETYLGLUCOSAMINYL)-L-ASPARAGINASE"/>
    <property type="match status" value="1"/>
</dbReference>
<evidence type="ECO:0000259" key="7">
    <source>
        <dbReference type="PROSITE" id="PS50862"/>
    </source>
</evidence>
<dbReference type="SUPFAM" id="SSF56235">
    <property type="entry name" value="N-terminal nucleophile aminohydrolases (Ntn hydrolases)"/>
    <property type="match status" value="1"/>
</dbReference>
<dbReference type="Pfam" id="PF01112">
    <property type="entry name" value="Asparaginase_2"/>
    <property type="match status" value="1"/>
</dbReference>
<keyword evidence="3" id="KW-0067">ATP-binding</keyword>
<dbReference type="PANTHER" id="PTHR10188">
    <property type="entry name" value="L-ASPARAGINASE"/>
    <property type="match status" value="1"/>
</dbReference>
<dbReference type="InterPro" id="IPR045864">
    <property type="entry name" value="aa-tRNA-synth_II/BPL/LPL"/>
</dbReference>
<dbReference type="GO" id="GO:0005524">
    <property type="term" value="F:ATP binding"/>
    <property type="evidence" value="ECO:0007669"/>
    <property type="project" value="InterPro"/>
</dbReference>
<dbReference type="Gene3D" id="3.30.428.10">
    <property type="entry name" value="HIT-like"/>
    <property type="match status" value="1"/>
</dbReference>
<feature type="domain" description="Aminoacyl-transfer RNA synthetases class-II family profile" evidence="7">
    <location>
        <begin position="574"/>
        <end position="950"/>
    </location>
</feature>
<feature type="active site" description="Nucleophile" evidence="4">
    <location>
        <position position="171"/>
    </location>
</feature>
<dbReference type="GO" id="GO:0004812">
    <property type="term" value="F:aminoacyl-tRNA ligase activity"/>
    <property type="evidence" value="ECO:0007669"/>
    <property type="project" value="InterPro"/>
</dbReference>
<evidence type="ECO:0000256" key="4">
    <source>
        <dbReference type="PIRSR" id="PIRSR600246-1"/>
    </source>
</evidence>
<dbReference type="Pfam" id="PF00152">
    <property type="entry name" value="tRNA-synt_2"/>
    <property type="match status" value="1"/>
</dbReference>
<keyword evidence="2" id="KW-0547">Nucleotide-binding</keyword>
<gene>
    <name evidence="9" type="ORF">OHK93_000555</name>
</gene>
<evidence type="ECO:0000313" key="9">
    <source>
        <dbReference type="EMBL" id="MDI1485418.1"/>
    </source>
</evidence>
<dbReference type="InterPro" id="IPR004364">
    <property type="entry name" value="Aa-tRNA-synt_II"/>
</dbReference>